<comment type="caution">
    <text evidence="2">The sequence shown here is derived from an EMBL/GenBank/DDBJ whole genome shotgun (WGS) entry which is preliminary data.</text>
</comment>
<dbReference type="InterPro" id="IPR037217">
    <property type="entry name" value="Trp/Indoleamine_2_3_dOase-like"/>
</dbReference>
<dbReference type="GO" id="GO:0046872">
    <property type="term" value="F:metal ion binding"/>
    <property type="evidence" value="ECO:0007669"/>
    <property type="project" value="UniProtKB-KW"/>
</dbReference>
<dbReference type="Gene3D" id="1.20.58.480">
    <property type="match status" value="1"/>
</dbReference>
<reference evidence="2 5" key="1">
    <citation type="submission" date="2017-06" db="EMBL/GenBank/DDBJ databases">
        <title>A platform for efficient transgenesis in Macrostomum lignano, a flatworm model organism for stem cell research.</title>
        <authorList>
            <person name="Berezikov E."/>
        </authorList>
    </citation>
    <scope>NUCLEOTIDE SEQUENCE [LARGE SCALE GENOMIC DNA]</scope>
    <source>
        <strain evidence="2">DV1</strain>
        <tissue evidence="2">Whole organism</tissue>
    </source>
</reference>
<keyword evidence="1" id="KW-0349">Heme</keyword>
<dbReference type="PANTHER" id="PTHR10138:SF0">
    <property type="entry name" value="TRYPTOPHAN 2,3-DIOXYGENASE"/>
    <property type="match status" value="1"/>
</dbReference>
<proteinExistence type="inferred from homology"/>
<comment type="function">
    <text evidence="1">Heme-dependent dioxygenase that catalyzes the oxidative cleavage of the L-tryptophan (L-Trp) pyrrole ring and converts L-tryptophan to N-formyl-L-kynurenine. Catalyzes the oxidative cleavage of the indole moiety.</text>
</comment>
<evidence type="ECO:0000256" key="1">
    <source>
        <dbReference type="HAMAP-Rule" id="MF_03020"/>
    </source>
</evidence>
<organism evidence="2 5">
    <name type="scientific">Macrostomum lignano</name>
    <dbReference type="NCBI Taxonomy" id="282301"/>
    <lineage>
        <taxon>Eukaryota</taxon>
        <taxon>Metazoa</taxon>
        <taxon>Spiralia</taxon>
        <taxon>Lophotrochozoa</taxon>
        <taxon>Platyhelminthes</taxon>
        <taxon>Rhabditophora</taxon>
        <taxon>Macrostomorpha</taxon>
        <taxon>Macrostomida</taxon>
        <taxon>Macrostomidae</taxon>
        <taxon>Macrostomum</taxon>
    </lineage>
</organism>
<sequence>MSSCMYANQPVGGADQEGVNKVETMGDAALTYGQYLQLNSLLSCQLPVGQTDSGQPVHDEHLFIVTHQAFELWFKQVIFEIDSVRQLFSGKVFDEGKMLLVINRLNRVVVIMKLLTEQIMILETMTPLDFMDFRRALEPASGFQSLQFRLLENKLGVREDLRVKYNQQHYRRVFSDDDSLRALEESSAQPSLLDLVQRWLERTPGLNRTEDCDFQFWEEYKMAVERMLHEEYLLPAERETDPSLKQLKMADYKKQLDAFHSIDNLEVYNSYIEKGERNFSHKSFQGALMIALYRDEPRFSQPFHLLTLLMDTDALLTKWRYNHVLLVQRMLGTKIGTGGSSGYQYLRSTVSDRYKPFVDLFNLSTFLIPRSRIPPLTPKMKRSLSIILRGKDEDEVEKD</sequence>
<dbReference type="SUPFAM" id="SSF140959">
    <property type="entry name" value="Indolic compounds 2,3-dioxygenase-like"/>
    <property type="match status" value="1"/>
</dbReference>
<dbReference type="OrthoDB" id="447477at2759"/>
<dbReference type="EMBL" id="NIVC01002297">
    <property type="protein sequence ID" value="PAA59088.1"/>
    <property type="molecule type" value="Genomic_DNA"/>
</dbReference>
<comment type="pathway">
    <text evidence="1">Amino-acid degradation; L-tryptophan degradation via kynurenine pathway; L-kynurenine from L-tryptophan: step 1/2.</text>
</comment>
<dbReference type="AlphaFoldDB" id="A0A267EC53"/>
<keyword evidence="1" id="KW-0479">Metal-binding</keyword>
<protein>
    <recommendedName>
        <fullName evidence="1">Tryptophan 2,3-dioxygenase</fullName>
        <shortName evidence="1">TDO</shortName>
        <ecNumber evidence="1">1.13.11.11</ecNumber>
    </recommendedName>
    <alternativeName>
        <fullName evidence="1">Tryptamin 2,3-dioxygenase</fullName>
    </alternativeName>
    <alternativeName>
        <fullName evidence="1">Tryptophan oxygenase</fullName>
        <shortName evidence="1">TO</shortName>
        <shortName evidence="1">TRPO</shortName>
    </alternativeName>
    <alternativeName>
        <fullName evidence="1">Tryptophan pyrrolase</fullName>
    </alternativeName>
    <alternativeName>
        <fullName evidence="1">Tryptophanase</fullName>
    </alternativeName>
</protein>
<comment type="catalytic activity">
    <reaction evidence="1">
        <text>L-tryptophan + O2 = N-formyl-L-kynurenine</text>
        <dbReference type="Rhea" id="RHEA:24536"/>
        <dbReference type="ChEBI" id="CHEBI:15379"/>
        <dbReference type="ChEBI" id="CHEBI:57912"/>
        <dbReference type="ChEBI" id="CHEBI:58629"/>
        <dbReference type="EC" id="1.13.11.11"/>
    </reaction>
</comment>
<dbReference type="GO" id="GO:0019442">
    <property type="term" value="P:L-tryptophan catabolic process to acetyl-CoA"/>
    <property type="evidence" value="ECO:0007669"/>
    <property type="project" value="TreeGrafter"/>
</dbReference>
<keyword evidence="1" id="KW-0408">Iron</keyword>
<keyword evidence="1" id="KW-0223">Dioxygenase</keyword>
<dbReference type="Pfam" id="PF03301">
    <property type="entry name" value="Trp_dioxygenase"/>
    <property type="match status" value="1"/>
</dbReference>
<dbReference type="UniPathway" id="UPA00333">
    <property type="reaction ID" value="UER00453"/>
</dbReference>
<dbReference type="GO" id="GO:0019441">
    <property type="term" value="P:L-tryptophan catabolic process to kynurenine"/>
    <property type="evidence" value="ECO:0007669"/>
    <property type="project" value="UniProtKB-UniRule"/>
</dbReference>
<keyword evidence="1" id="KW-0560">Oxidoreductase</keyword>
<comment type="similarity">
    <text evidence="1">Belongs to the tryptophan 2,3-dioxygenase family.</text>
</comment>
<keyword evidence="1" id="KW-0823">Tryptophan catabolism</keyword>
<dbReference type="InterPro" id="IPR004981">
    <property type="entry name" value="Trp_2_3_dOase"/>
</dbReference>
<keyword evidence="5" id="KW-1185">Reference proteome</keyword>
<comment type="subunit">
    <text evidence="1">Homotetramer. Dimer of dimers.</text>
</comment>
<dbReference type="GO" id="GO:0020037">
    <property type="term" value="F:heme binding"/>
    <property type="evidence" value="ECO:0007669"/>
    <property type="project" value="UniProtKB-UniRule"/>
</dbReference>
<dbReference type="HAMAP" id="MF_01972">
    <property type="entry name" value="T23O"/>
    <property type="match status" value="1"/>
</dbReference>
<evidence type="ECO:0000313" key="2">
    <source>
        <dbReference type="EMBL" id="PAA59088.1"/>
    </source>
</evidence>
<comment type="cofactor">
    <cofactor evidence="1">
        <name>heme</name>
        <dbReference type="ChEBI" id="CHEBI:30413"/>
    </cofactor>
    <text evidence="1">Binds 1 heme group per subunit.</text>
</comment>
<dbReference type="Proteomes" id="UP000215902">
    <property type="component" value="Unassembled WGS sequence"/>
</dbReference>
<dbReference type="Gene3D" id="1.10.287.3810">
    <property type="match status" value="1"/>
</dbReference>
<accession>A0A267EC53</accession>
<gene>
    <name evidence="3" type="ORF">BOX15_Mlig007652g1</name>
    <name evidence="2" type="ORF">BOX15_Mlig025687g1</name>
    <name evidence="4" type="ORF">BOX15_Mlig025687g2</name>
</gene>
<dbReference type="EC" id="1.13.11.11" evidence="1"/>
<dbReference type="STRING" id="282301.A0A267EC53"/>
<dbReference type="EMBL" id="NIVC01001523">
    <property type="protein sequence ID" value="PAA66875.1"/>
    <property type="molecule type" value="Genomic_DNA"/>
</dbReference>
<evidence type="ECO:0000313" key="4">
    <source>
        <dbReference type="EMBL" id="PAA76757.1"/>
    </source>
</evidence>
<dbReference type="PANTHER" id="PTHR10138">
    <property type="entry name" value="TRYPTOPHAN 2,3-DIOXYGENASE"/>
    <property type="match status" value="1"/>
</dbReference>
<dbReference type="GO" id="GO:0004833">
    <property type="term" value="F:L-tryptophan 2,3-dioxygenase activity"/>
    <property type="evidence" value="ECO:0007669"/>
    <property type="project" value="UniProtKB-UniRule"/>
</dbReference>
<evidence type="ECO:0000313" key="3">
    <source>
        <dbReference type="EMBL" id="PAA66875.1"/>
    </source>
</evidence>
<name>A0A267EC53_9PLAT</name>
<evidence type="ECO:0000313" key="5">
    <source>
        <dbReference type="Proteomes" id="UP000215902"/>
    </source>
</evidence>
<dbReference type="EMBL" id="NIVC01000797">
    <property type="protein sequence ID" value="PAA76757.1"/>
    <property type="molecule type" value="Genomic_DNA"/>
</dbReference>
<comment type="caution">
    <text evidence="1">Lacks conserved residue(s) required for the propagation of feature annotation.</text>
</comment>